<evidence type="ECO:0000313" key="2">
    <source>
        <dbReference type="EMBL" id="TMQ67272.1"/>
    </source>
</evidence>
<protein>
    <recommendedName>
        <fullName evidence="4">T9SS type A sorting domain-containing protein</fullName>
    </recommendedName>
</protein>
<evidence type="ECO:0008006" key="4">
    <source>
        <dbReference type="Google" id="ProtNLM"/>
    </source>
</evidence>
<organism evidence="2 3">
    <name type="scientific">Eiseniibacteriota bacterium</name>
    <dbReference type="NCBI Taxonomy" id="2212470"/>
    <lineage>
        <taxon>Bacteria</taxon>
        <taxon>Candidatus Eiseniibacteriota</taxon>
    </lineage>
</organism>
<sequence>MTQSRALFYGRRAASFAAALILWAGVTAFYQPPDDPEGGAKQYQNKTFRLDGKFVHNVGRLHLQITNIGQTGNAANPSRTTVPSAEYPPGSGFDHLYAAGLWVGAIDASGIPHVTTAAYNVEFSPETNPKDACVPLPIDQVADVREAYEGIPGGNRVISASLSPDDDNDGLVDEDFLNGIDDDGDGLCDEDYAAIGQQMFSCEYRDDLPAIRQINPEHVALGIRVRQTSYAWSTPGQSDFVGMDYRITNQSGRAIRNVYVAIFADPDIGNRAVTGYFQDDEAALFDSVVTYLGPAGETVKRRIQMAYAWDNPDNPARPQDNKGGDVPGDGYFGCMFLNHTTDPSGATAPPHVGITSFKFFSGSASFGAGGDPENDAQRYQLMSDPRFNPNNPNNTINPKSDRPLDYRFIMATGPFRQILPDSTLTVSVAWVAGLGHGGPNDVNQTLVGNAISAQQVFDGLYTDLDNDLTTGTCGKETCLRNTSGGRAFTYELPESSICRIRFHSEIPNDPKYDGISAWDNSIPCDTQQGGKFLCLDNPGPPRLTHCASADTLNLLVSGTQCTYVDFDCDVNTGQGGREQIVNWVAAAPLPSPFFQGNNGNSEPRDFLPIYESHSDSARISAWYFPGDTKVTLKWSNFAEQIRDAQRGNLKEFVGYRIYKAAGWNRPLGTNAPAQNLWTLLGEWRANPKGTPARPLGELIDPSAPLVERHDVKVRWDPVARRVYSDTTNYTERDTLYAIGRYSYVDDRVLNGFPYFYSIVPVSIVPGETSATDVILSGNPSATNAQVVYPRGSSQATEKNVFVVPNPYKGHAQWDLIPREEDPSGTKVTFMNLPRTKGTIHVYTLAGDLVVDIPFDGRAPSDLQFGKDPVTAGQGSKAWNLISRNGQRIVSGIYLYSVDSELGRKVGRFVIIR</sequence>
<evidence type="ECO:0000256" key="1">
    <source>
        <dbReference type="SAM" id="SignalP"/>
    </source>
</evidence>
<proteinExistence type="predicted"/>
<accession>A0A538TUG4</accession>
<feature type="signal peptide" evidence="1">
    <location>
        <begin position="1"/>
        <end position="24"/>
    </location>
</feature>
<dbReference type="EMBL" id="VBOZ01000002">
    <property type="protein sequence ID" value="TMQ67272.1"/>
    <property type="molecule type" value="Genomic_DNA"/>
</dbReference>
<feature type="chain" id="PRO_5022070523" description="T9SS type A sorting domain-containing protein" evidence="1">
    <location>
        <begin position="25"/>
        <end position="912"/>
    </location>
</feature>
<gene>
    <name evidence="2" type="ORF">E6K79_00590</name>
</gene>
<dbReference type="Proteomes" id="UP000317691">
    <property type="component" value="Unassembled WGS sequence"/>
</dbReference>
<comment type="caution">
    <text evidence="2">The sequence shown here is derived from an EMBL/GenBank/DDBJ whole genome shotgun (WGS) entry which is preliminary data.</text>
</comment>
<name>A0A538TUG4_UNCEI</name>
<dbReference type="AlphaFoldDB" id="A0A538TUG4"/>
<evidence type="ECO:0000313" key="3">
    <source>
        <dbReference type="Proteomes" id="UP000317691"/>
    </source>
</evidence>
<keyword evidence="1" id="KW-0732">Signal</keyword>
<reference evidence="2 3" key="1">
    <citation type="journal article" date="2019" name="Nat. Microbiol.">
        <title>Mediterranean grassland soil C-N compound turnover is dependent on rainfall and depth, and is mediated by genomically divergent microorganisms.</title>
        <authorList>
            <person name="Diamond S."/>
            <person name="Andeer P.F."/>
            <person name="Li Z."/>
            <person name="Crits-Christoph A."/>
            <person name="Burstein D."/>
            <person name="Anantharaman K."/>
            <person name="Lane K.R."/>
            <person name="Thomas B.C."/>
            <person name="Pan C."/>
            <person name="Northen T.R."/>
            <person name="Banfield J.F."/>
        </authorList>
    </citation>
    <scope>NUCLEOTIDE SEQUENCE [LARGE SCALE GENOMIC DNA]</scope>
    <source>
        <strain evidence="2">WS_9</strain>
    </source>
</reference>